<comment type="function">
    <text evidence="1">Required for O(2)-independent ubiquinone (coenzyme Q) biosynthesis. Together with UbiU, is essential for the C6-hydroxylation reaction in the oxygen-independent ubiquinone biosynthesis pathway.</text>
</comment>
<gene>
    <name evidence="1" type="primary">ubiV</name>
    <name evidence="2" type="ORF">DEH84_18285</name>
</gene>
<feature type="binding site" evidence="1">
    <location>
        <position position="47"/>
    </location>
    <ligand>
        <name>[4Fe-4S] cluster</name>
        <dbReference type="ChEBI" id="CHEBI:49883"/>
    </ligand>
</feature>
<evidence type="ECO:0000313" key="3">
    <source>
        <dbReference type="Proteomes" id="UP000244892"/>
    </source>
</evidence>
<sequence length="307" mass="33468">MTPDHDMSLSLTVGPVQYHWGRDTLLQFYADVADSAARDIVIGEVVCSRRRDMKPSDWMAIAAELTQAGKQVWLGTLALIETEAELRAVRQAVERGDVQIEANDAAAVRLAWHAGRPWSIGTHVNVYSSEALAEYRDMGATRWLAPVELDLDGVRTVAQAHRDAIAVEVMAFGRLPLALSARCFTARHHNLQKDQCGFICREDADGCTVKSQEGQVFLALNGIQTQSGAVQCLVHHLPALRAAGVDALRLSPCSQDFRLVMAVYEALVAGDLAAQEAERVLRGLRLPGPLADGFATAREPGMNWSMA</sequence>
<dbReference type="NCBIfam" id="NF011991">
    <property type="entry name" value="PRK15447.1"/>
    <property type="match status" value="1"/>
</dbReference>
<dbReference type="PANTHER" id="PTHR30217">
    <property type="entry name" value="PEPTIDASE U32 FAMILY"/>
    <property type="match status" value="1"/>
</dbReference>
<keyword evidence="1" id="KW-0408">Iron</keyword>
<dbReference type="GO" id="GO:0051539">
    <property type="term" value="F:4 iron, 4 sulfur cluster binding"/>
    <property type="evidence" value="ECO:0007669"/>
    <property type="project" value="UniProtKB-UniRule"/>
</dbReference>
<proteinExistence type="inferred from homology"/>
<comment type="pathway">
    <text evidence="1">Cofactor biosynthesis; ubiquinone biosynthesis.</text>
</comment>
<dbReference type="AlphaFoldDB" id="A0A2U8FWY1"/>
<dbReference type="GO" id="GO:0006744">
    <property type="term" value="P:ubiquinone biosynthetic process"/>
    <property type="evidence" value="ECO:0007669"/>
    <property type="project" value="UniProtKB-UniRule"/>
</dbReference>
<keyword evidence="1" id="KW-0479">Metal-binding</keyword>
<reference evidence="2 3" key="1">
    <citation type="submission" date="2018-05" db="EMBL/GenBank/DDBJ databases">
        <title>complete genome sequence of Aquabacterium olei NBRC 110486.</title>
        <authorList>
            <person name="Tang B."/>
            <person name="Chang J."/>
            <person name="Zhang L."/>
            <person name="Yang H."/>
        </authorList>
    </citation>
    <scope>NUCLEOTIDE SEQUENCE [LARGE SCALE GENOMIC DNA]</scope>
    <source>
        <strain evidence="2 3">NBRC 110486</strain>
        <plasmid evidence="3">Plasmid ptb101</plasmid>
    </source>
</reference>
<dbReference type="UniPathway" id="UPA00232"/>
<dbReference type="EMBL" id="CP029211">
    <property type="protein sequence ID" value="AWI55533.1"/>
    <property type="molecule type" value="Genomic_DNA"/>
</dbReference>
<keyword evidence="1" id="KW-0411">Iron-sulfur</keyword>
<keyword evidence="3" id="KW-1185">Reference proteome</keyword>
<dbReference type="KEGG" id="aon:DEH84_18285"/>
<organism evidence="2 3">
    <name type="scientific">Aquabacterium olei</name>
    <dbReference type="NCBI Taxonomy" id="1296669"/>
    <lineage>
        <taxon>Bacteria</taxon>
        <taxon>Pseudomonadati</taxon>
        <taxon>Pseudomonadota</taxon>
        <taxon>Betaproteobacteria</taxon>
        <taxon>Burkholderiales</taxon>
        <taxon>Aquabacterium</taxon>
    </lineage>
</organism>
<name>A0A2U8FWY1_9BURK</name>
<evidence type="ECO:0000313" key="2">
    <source>
        <dbReference type="EMBL" id="AWI55533.1"/>
    </source>
</evidence>
<feature type="binding site" evidence="1">
    <location>
        <position position="200"/>
    </location>
    <ligand>
        <name>[4Fe-4S] cluster</name>
        <dbReference type="ChEBI" id="CHEBI:49883"/>
    </ligand>
</feature>
<dbReference type="PANTHER" id="PTHR30217:SF11">
    <property type="entry name" value="UBIQUINONE BIOSYNTHESIS PROTEIN UBIV"/>
    <property type="match status" value="1"/>
</dbReference>
<dbReference type="InterPro" id="IPR051454">
    <property type="entry name" value="RNA/ubiquinone_mod_enzymes"/>
</dbReference>
<keyword evidence="2" id="KW-0614">Plasmid</keyword>
<comment type="subunit">
    <text evidence="1">Forms a heterodimer with UbiU.</text>
</comment>
<accession>A0A2U8FWY1</accession>
<comment type="similarity">
    <text evidence="1">Belongs to the peptidase U32 family. UbiV subfamily.</text>
</comment>
<protein>
    <recommendedName>
        <fullName evidence="1">Ubiquinone biosynthesis protein UbiV</fullName>
    </recommendedName>
</protein>
<dbReference type="InterPro" id="IPR001539">
    <property type="entry name" value="Peptidase_U32"/>
</dbReference>
<dbReference type="Pfam" id="PF01136">
    <property type="entry name" value="Peptidase_U32"/>
    <property type="match status" value="1"/>
</dbReference>
<dbReference type="Proteomes" id="UP000244892">
    <property type="component" value="Plasmid pTB101"/>
</dbReference>
<keyword evidence="1" id="KW-0831">Ubiquinone biosynthesis</keyword>
<keyword evidence="1" id="KW-0004">4Fe-4S</keyword>
<dbReference type="InterPro" id="IPR043693">
    <property type="entry name" value="UbiV"/>
</dbReference>
<geneLocation type="plasmid" evidence="3">
    <name>ptb101</name>
</geneLocation>
<comment type="cofactor">
    <cofactor evidence="1">
        <name>[4Fe-4S] cluster</name>
        <dbReference type="ChEBI" id="CHEBI:49883"/>
    </cofactor>
</comment>
<evidence type="ECO:0000256" key="1">
    <source>
        <dbReference type="HAMAP-Rule" id="MF_02233"/>
    </source>
</evidence>
<dbReference type="GO" id="GO:0046872">
    <property type="term" value="F:metal ion binding"/>
    <property type="evidence" value="ECO:0007669"/>
    <property type="project" value="UniProtKB-KW"/>
</dbReference>
<feature type="binding site" evidence="1">
    <location>
        <position position="196"/>
    </location>
    <ligand>
        <name>[4Fe-4S] cluster</name>
        <dbReference type="ChEBI" id="CHEBI:49883"/>
    </ligand>
</feature>
<dbReference type="OrthoDB" id="8523349at2"/>
<dbReference type="HAMAP" id="MF_02233">
    <property type="entry name" value="UbiV"/>
    <property type="match status" value="1"/>
</dbReference>
<feature type="binding site" evidence="1">
    <location>
        <position position="183"/>
    </location>
    <ligand>
        <name>[4Fe-4S] cluster</name>
        <dbReference type="ChEBI" id="CHEBI:49883"/>
    </ligand>
</feature>